<organism evidence="1 2">
    <name type="scientific">Pseudoflavonifractor capillosus ATCC 29799</name>
    <dbReference type="NCBI Taxonomy" id="411467"/>
    <lineage>
        <taxon>Bacteria</taxon>
        <taxon>Bacillati</taxon>
        <taxon>Bacillota</taxon>
        <taxon>Clostridia</taxon>
        <taxon>Eubacteriales</taxon>
        <taxon>Oscillospiraceae</taxon>
        <taxon>Pseudoflavonifractor</taxon>
    </lineage>
</organism>
<comment type="caution">
    <text evidence="1">The sequence shown here is derived from an EMBL/GenBank/DDBJ whole genome shotgun (WGS) entry which is preliminary data.</text>
</comment>
<accession>A6P2Q5</accession>
<proteinExistence type="predicted"/>
<dbReference type="EMBL" id="AAXG02000055">
    <property type="protein sequence ID" value="EDM97455.1"/>
    <property type="molecule type" value="Genomic_DNA"/>
</dbReference>
<evidence type="ECO:0000313" key="2">
    <source>
        <dbReference type="Proteomes" id="UP000003639"/>
    </source>
</evidence>
<gene>
    <name evidence="1" type="ORF">BACCAP_04787</name>
</gene>
<dbReference type="Proteomes" id="UP000003639">
    <property type="component" value="Unassembled WGS sequence"/>
</dbReference>
<name>A6P2Q5_9FIRM</name>
<evidence type="ECO:0000313" key="1">
    <source>
        <dbReference type="EMBL" id="EDM97455.1"/>
    </source>
</evidence>
<reference evidence="1 2" key="2">
    <citation type="submission" date="2007-06" db="EMBL/GenBank/DDBJ databases">
        <title>Draft genome sequence of Pseudoflavonifractor capillosus ATCC 29799.</title>
        <authorList>
            <person name="Sudarsanam P."/>
            <person name="Ley R."/>
            <person name="Guruge J."/>
            <person name="Turnbaugh P.J."/>
            <person name="Mahowald M."/>
            <person name="Liep D."/>
            <person name="Gordon J."/>
        </authorList>
    </citation>
    <scope>NUCLEOTIDE SEQUENCE [LARGE SCALE GENOMIC DNA]</scope>
    <source>
        <strain evidence="1 2">ATCC 29799</strain>
    </source>
</reference>
<keyword evidence="2" id="KW-1185">Reference proteome</keyword>
<dbReference type="AlphaFoldDB" id="A6P2Q5"/>
<dbReference type="STRING" id="411467.BACCAP_04787"/>
<sequence>MAHGRAGSSPAIRTSSSQAVIVCDELFYFSVKRTLPRLTFGTAALCSQARRIMKYQF</sequence>
<protein>
    <submittedName>
        <fullName evidence="1">Uncharacterized protein</fullName>
    </submittedName>
</protein>
<reference evidence="1 2" key="1">
    <citation type="submission" date="2007-04" db="EMBL/GenBank/DDBJ databases">
        <authorList>
            <person name="Fulton L."/>
            <person name="Clifton S."/>
            <person name="Fulton B."/>
            <person name="Xu J."/>
            <person name="Minx P."/>
            <person name="Pepin K.H."/>
            <person name="Johnson M."/>
            <person name="Thiruvilangam P."/>
            <person name="Bhonagiri V."/>
            <person name="Nash W.E."/>
            <person name="Mardis E.R."/>
            <person name="Wilson R.K."/>
        </authorList>
    </citation>
    <scope>NUCLEOTIDE SEQUENCE [LARGE SCALE GENOMIC DNA]</scope>
    <source>
        <strain evidence="1 2">ATCC 29799</strain>
    </source>
</reference>